<accession>A0A8J9Y3V3</accession>
<name>A0A8J9Y3V3_9NEOP</name>
<organism evidence="1 2">
    <name type="scientific">Brenthis ino</name>
    <name type="common">lesser marbled fritillary</name>
    <dbReference type="NCBI Taxonomy" id="405034"/>
    <lineage>
        <taxon>Eukaryota</taxon>
        <taxon>Metazoa</taxon>
        <taxon>Ecdysozoa</taxon>
        <taxon>Arthropoda</taxon>
        <taxon>Hexapoda</taxon>
        <taxon>Insecta</taxon>
        <taxon>Pterygota</taxon>
        <taxon>Neoptera</taxon>
        <taxon>Endopterygota</taxon>
        <taxon>Lepidoptera</taxon>
        <taxon>Glossata</taxon>
        <taxon>Ditrysia</taxon>
        <taxon>Papilionoidea</taxon>
        <taxon>Nymphalidae</taxon>
        <taxon>Heliconiinae</taxon>
        <taxon>Argynnini</taxon>
        <taxon>Brenthis</taxon>
    </lineage>
</organism>
<evidence type="ECO:0000313" key="2">
    <source>
        <dbReference type="Proteomes" id="UP000838878"/>
    </source>
</evidence>
<evidence type="ECO:0000313" key="1">
    <source>
        <dbReference type="EMBL" id="CAH0716369.1"/>
    </source>
</evidence>
<dbReference type="SMART" id="SM00209">
    <property type="entry name" value="TSP1"/>
    <property type="match status" value="1"/>
</dbReference>
<feature type="non-terminal residue" evidence="1">
    <location>
        <position position="101"/>
    </location>
</feature>
<dbReference type="InterPro" id="IPR000884">
    <property type="entry name" value="TSP1_rpt"/>
</dbReference>
<keyword evidence="2" id="KW-1185">Reference proteome</keyword>
<dbReference type="OrthoDB" id="5989160at2759"/>
<dbReference type="Pfam" id="PF00090">
    <property type="entry name" value="TSP_1"/>
    <property type="match status" value="1"/>
</dbReference>
<dbReference type="AlphaFoldDB" id="A0A8J9Y3V3"/>
<dbReference type="EMBL" id="OV170231">
    <property type="protein sequence ID" value="CAH0716369.1"/>
    <property type="molecule type" value="Genomic_DNA"/>
</dbReference>
<dbReference type="PROSITE" id="PS50092">
    <property type="entry name" value="TSP1"/>
    <property type="match status" value="1"/>
</dbReference>
<proteinExistence type="predicted"/>
<dbReference type="SUPFAM" id="SSF82895">
    <property type="entry name" value="TSP-1 type 1 repeat"/>
    <property type="match status" value="1"/>
</dbReference>
<sequence length="101" mass="11674">MTALIAVSMFILRRDPGKLIRTSTEVKQNSHKNNDLLMKRKLWSRWGKWGECSVTCGEGTISRRRHCVSGRCAPGEFEEQRRLCSRPPCMMSSDVFDDPHY</sequence>
<dbReference type="Proteomes" id="UP000838878">
    <property type="component" value="Chromosome 11"/>
</dbReference>
<protein>
    <submittedName>
        <fullName evidence="1">Uncharacterized protein</fullName>
    </submittedName>
</protein>
<gene>
    <name evidence="1" type="ORF">BINO364_LOCUS3153</name>
</gene>
<dbReference type="Gene3D" id="2.20.100.10">
    <property type="entry name" value="Thrombospondin type-1 (TSP1) repeat"/>
    <property type="match status" value="1"/>
</dbReference>
<dbReference type="InterPro" id="IPR036383">
    <property type="entry name" value="TSP1_rpt_sf"/>
</dbReference>
<reference evidence="1" key="1">
    <citation type="submission" date="2021-12" db="EMBL/GenBank/DDBJ databases">
        <authorList>
            <person name="Martin H S."/>
        </authorList>
    </citation>
    <scope>NUCLEOTIDE SEQUENCE</scope>
</reference>